<evidence type="ECO:0000313" key="1">
    <source>
        <dbReference type="EMBL" id="WCT13302.1"/>
    </source>
</evidence>
<reference evidence="1 2" key="1">
    <citation type="submission" date="2023-02" db="EMBL/GenBank/DDBJ databases">
        <title>Genome sequence of Mucilaginibacter jinjuensis strain KACC 16571.</title>
        <authorList>
            <person name="Kim S."/>
            <person name="Heo J."/>
            <person name="Kwon S.-W."/>
        </authorList>
    </citation>
    <scope>NUCLEOTIDE SEQUENCE [LARGE SCALE GENOMIC DNA]</scope>
    <source>
        <strain evidence="1 2">KACC 16571</strain>
    </source>
</reference>
<keyword evidence="2" id="KW-1185">Reference proteome</keyword>
<evidence type="ECO:0000313" key="2">
    <source>
        <dbReference type="Proteomes" id="UP001216139"/>
    </source>
</evidence>
<dbReference type="RefSeq" id="WP_273631587.1">
    <property type="nucleotide sequence ID" value="NZ_CP117167.1"/>
</dbReference>
<dbReference type="Proteomes" id="UP001216139">
    <property type="component" value="Chromosome"/>
</dbReference>
<protein>
    <submittedName>
        <fullName evidence="1">Carboxypeptidase-like regulatory domain-containing protein</fullName>
    </submittedName>
</protein>
<dbReference type="EMBL" id="CP117167">
    <property type="protein sequence ID" value="WCT13302.1"/>
    <property type="molecule type" value="Genomic_DNA"/>
</dbReference>
<sequence length="430" mass="45041">MKKALYLFLLLTIYLYSCNKKDAPSIDQAGATTTVSATGFTVIKGTISPADAVTSIVIYDAQSHSFNLKPDPSGAFSITDLPAGTYFINYYQSLGYVFQSSKTLNLIAGQSLDLGKIIFSPGFGTIEGTIAPLGAAAKITATDKSTKGAFTVIPDASTGKFKFDNLPGGIYTISYTANAASTAPKDTSEPLASSQHIIIPLTVFKTPGVTGTISGKFDPDNLASVLIAKADNSYGLIVYADTVSGKFISPALTPGTYNVTFGHDWTHKSPPGQTVTVPPGRNVDIGTIKPILYLHLIPFSANDVKMVVGGWLTNCFYNAPSLKITGVSGGGVPEEPSTETILSINLDNVTGPGTYTLQGTSTSNISYTTGLAMKPQKWDMANGGSATVVINSIDPAQHLIRGTFSATLKPANANANGDMVITNGVISLTY</sequence>
<dbReference type="Gene3D" id="2.60.40.1120">
    <property type="entry name" value="Carboxypeptidase-like, regulatory domain"/>
    <property type="match status" value="3"/>
</dbReference>
<name>A0ABY7TCD9_9SPHI</name>
<organism evidence="1 2">
    <name type="scientific">Mucilaginibacter jinjuensis</name>
    <dbReference type="NCBI Taxonomy" id="1176721"/>
    <lineage>
        <taxon>Bacteria</taxon>
        <taxon>Pseudomonadati</taxon>
        <taxon>Bacteroidota</taxon>
        <taxon>Sphingobacteriia</taxon>
        <taxon>Sphingobacteriales</taxon>
        <taxon>Sphingobacteriaceae</taxon>
        <taxon>Mucilaginibacter</taxon>
    </lineage>
</organism>
<accession>A0ABY7TCD9</accession>
<proteinExistence type="predicted"/>
<gene>
    <name evidence="1" type="ORF">PQO05_05070</name>
</gene>